<dbReference type="GO" id="GO:0003995">
    <property type="term" value="F:acyl-CoA dehydrogenase activity"/>
    <property type="evidence" value="ECO:0007669"/>
    <property type="project" value="TreeGrafter"/>
</dbReference>
<evidence type="ECO:0000259" key="1">
    <source>
        <dbReference type="Pfam" id="PF02771"/>
    </source>
</evidence>
<dbReference type="GO" id="GO:0050660">
    <property type="term" value="F:flavin adenine dinucleotide binding"/>
    <property type="evidence" value="ECO:0007669"/>
    <property type="project" value="InterPro"/>
</dbReference>
<reference evidence="2" key="1">
    <citation type="submission" date="2018-05" db="EMBL/GenBank/DDBJ databases">
        <authorList>
            <person name="Lanie J.A."/>
            <person name="Ng W.-L."/>
            <person name="Kazmierczak K.M."/>
            <person name="Andrzejewski T.M."/>
            <person name="Davidsen T.M."/>
            <person name="Wayne K.J."/>
            <person name="Tettelin H."/>
            <person name="Glass J.I."/>
            <person name="Rusch D."/>
            <person name="Podicherti R."/>
            <person name="Tsui H.-C.T."/>
            <person name="Winkler M.E."/>
        </authorList>
    </citation>
    <scope>NUCLEOTIDE SEQUENCE</scope>
</reference>
<dbReference type="InterPro" id="IPR009100">
    <property type="entry name" value="AcylCoA_DH/oxidase_NM_dom_sf"/>
</dbReference>
<dbReference type="AlphaFoldDB" id="A0A382UCP3"/>
<dbReference type="EMBL" id="UINC01143086">
    <property type="protein sequence ID" value="SVD31807.1"/>
    <property type="molecule type" value="Genomic_DNA"/>
</dbReference>
<sequence length="181" mass="20008">MELDFTEEQKLLKNTVERTCIKYSDLKSLREIEDSEKGYSEDFWNQLINLGLTGIGIPSKYGGSNMGLLDHVIVYEEFGKSLSLSPHFISSVICASLIQKLGSKDQKSEILNDIASGKSILTLAWLEEGSGFDKNGINTALLEKNNSLLLNGIKHMVPYASSAQKMIVLFKYKNNIGGAIV</sequence>
<dbReference type="Gene3D" id="1.10.540.10">
    <property type="entry name" value="Acyl-CoA dehydrogenase/oxidase, N-terminal domain"/>
    <property type="match status" value="1"/>
</dbReference>
<gene>
    <name evidence="2" type="ORF">METZ01_LOCUS384661</name>
</gene>
<evidence type="ECO:0000313" key="2">
    <source>
        <dbReference type="EMBL" id="SVD31807.1"/>
    </source>
</evidence>
<dbReference type="Pfam" id="PF02771">
    <property type="entry name" value="Acyl-CoA_dh_N"/>
    <property type="match status" value="1"/>
</dbReference>
<dbReference type="SUPFAM" id="SSF56645">
    <property type="entry name" value="Acyl-CoA dehydrogenase NM domain-like"/>
    <property type="match status" value="1"/>
</dbReference>
<organism evidence="2">
    <name type="scientific">marine metagenome</name>
    <dbReference type="NCBI Taxonomy" id="408172"/>
    <lineage>
        <taxon>unclassified sequences</taxon>
        <taxon>metagenomes</taxon>
        <taxon>ecological metagenomes</taxon>
    </lineage>
</organism>
<accession>A0A382UCP3</accession>
<dbReference type="PANTHER" id="PTHR43884">
    <property type="entry name" value="ACYL-COA DEHYDROGENASE"/>
    <property type="match status" value="1"/>
</dbReference>
<feature type="non-terminal residue" evidence="2">
    <location>
        <position position="181"/>
    </location>
</feature>
<dbReference type="PANTHER" id="PTHR43884:SF12">
    <property type="entry name" value="ISOVALERYL-COA DEHYDROGENASE, MITOCHONDRIAL-RELATED"/>
    <property type="match status" value="1"/>
</dbReference>
<dbReference type="InterPro" id="IPR037069">
    <property type="entry name" value="AcylCoA_DH/ox_N_sf"/>
</dbReference>
<proteinExistence type="predicted"/>
<dbReference type="InterPro" id="IPR013786">
    <property type="entry name" value="AcylCoA_DH/ox_N"/>
</dbReference>
<name>A0A382UCP3_9ZZZZ</name>
<feature type="domain" description="Acyl-CoA dehydrogenase/oxidase N-terminal" evidence="1">
    <location>
        <begin position="6"/>
        <end position="118"/>
    </location>
</feature>
<protein>
    <recommendedName>
        <fullName evidence="1">Acyl-CoA dehydrogenase/oxidase N-terminal domain-containing protein</fullName>
    </recommendedName>
</protein>